<accession>A0A094YGZ8</accession>
<dbReference type="SUPFAM" id="SSF51120">
    <property type="entry name" value="beta-Roll"/>
    <property type="match status" value="2"/>
</dbReference>
<dbReference type="GeneID" id="89478266"/>
<organism evidence="1 4">
    <name type="scientific">Acetobacter tropicalis</name>
    <dbReference type="NCBI Taxonomy" id="104102"/>
    <lineage>
        <taxon>Bacteria</taxon>
        <taxon>Pseudomonadati</taxon>
        <taxon>Pseudomonadota</taxon>
        <taxon>Alphaproteobacteria</taxon>
        <taxon>Acetobacterales</taxon>
        <taxon>Acetobacteraceae</taxon>
        <taxon>Acetobacter</taxon>
    </lineage>
</organism>
<reference evidence="2 5" key="3">
    <citation type="submission" date="2015-06" db="EMBL/GenBank/DDBJ databases">
        <title>Improved classification and identification of acetic acid bacteria using matrix-assisted laser desorption/ionization time-of-flight mass spectrometry; Gluconobacter nephelii and Gluconobacter uchimurae are later heterotypic synonyms of Gluconobacter japonicus and Gluconobacter oxydans, respectively.</title>
        <authorList>
            <person name="Li L."/>
            <person name="Cleenwerck I."/>
            <person name="De Vuyst L."/>
            <person name="Vandamme P."/>
        </authorList>
    </citation>
    <scope>NUCLEOTIDE SEQUENCE [LARGE SCALE GENOMIC DNA]</scope>
    <source>
        <strain evidence="2 5">LMG 1663</strain>
    </source>
</reference>
<dbReference type="Proteomes" id="UP000075411">
    <property type="component" value="Unassembled WGS sequence"/>
</dbReference>
<dbReference type="OrthoDB" id="7283520at2"/>
<protein>
    <submittedName>
        <fullName evidence="3">Membrane protein</fullName>
    </submittedName>
</protein>
<proteinExistence type="predicted"/>
<dbReference type="EMBL" id="JOKM01000123">
    <property type="protein sequence ID" value="KGB20602.1"/>
    <property type="molecule type" value="Genomic_DNA"/>
</dbReference>
<gene>
    <name evidence="2" type="ORF">AD947_08590</name>
    <name evidence="1" type="ORF">AtDm6_3609</name>
    <name evidence="3" type="ORF">HC62_02630</name>
</gene>
<evidence type="ECO:0000313" key="6">
    <source>
        <dbReference type="Proteomes" id="UP000194565"/>
    </source>
</evidence>
<keyword evidence="4" id="KW-1185">Reference proteome</keyword>
<dbReference type="EMBL" id="LHZT01000120">
    <property type="protein sequence ID" value="KXV57544.1"/>
    <property type="molecule type" value="Genomic_DNA"/>
</dbReference>
<name>A0A094YGZ8_9PROT</name>
<reference evidence="1 4" key="1">
    <citation type="submission" date="2014-06" db="EMBL/GenBank/DDBJ databases">
        <title>Functional and comparative genomic analyses of the Drosophila gut microbiota identify candidate symbiosis factors.</title>
        <authorList>
            <person name="Newell P.D."/>
            <person name="Chaston J.M."/>
            <person name="Douglas A.E."/>
        </authorList>
    </citation>
    <scope>NUCLEOTIDE SEQUENCE [LARGE SCALE GENOMIC DNA]</scope>
    <source>
        <strain evidence="1 4">DmCS_006</strain>
    </source>
</reference>
<sequence length="477" mass="47166">MAIITVVGASGGQVQVTVDGSQNSTFVKQAEALSSKLSSVVDTLDVRHLTPGTNNGQAGSNQAGYGVITSAGSYNVAGNTEWLSVGSDSVAQPGSALAGWVNVDLTKDTAQNVTVLGGTEAGISFRAGSQSGTFFAGSGDNRFQGSNLNNAGNWNILTGDGNDVIDTGAGSNTVAAGAGDNTITLGTGVNYVHSDGQDTITATAGTQNITLNGASSVVQVGANSLVVDNSADGEQITVGGGSTVIGGSNGNDPTVQHTSINLAGSTGTVIGGQLNTISAAYGDFEVSNTNAANVDVSGSLTFIRGTGVTTITAGQTTIFGANGLDAVVNSTAGTSLFVANEGNETLDGASSAFGIHAFGTTTGTGNQLFIGGSASDTLVGGVGNATLQGGSGAANVFGFRDGIAGADYTISDFGSAAGNSVLLVNYGYTDADLQKVLDSASHKDGNTTVTLSDQSQITFVGVDSLNTSQFNIANNVK</sequence>
<evidence type="ECO:0000313" key="5">
    <source>
        <dbReference type="Proteomes" id="UP000075411"/>
    </source>
</evidence>
<comment type="caution">
    <text evidence="1">The sequence shown here is derived from an EMBL/GenBank/DDBJ whole genome shotgun (WGS) entry which is preliminary data.</text>
</comment>
<evidence type="ECO:0000313" key="2">
    <source>
        <dbReference type="EMBL" id="KXV57544.1"/>
    </source>
</evidence>
<dbReference type="AlphaFoldDB" id="A0A094YGZ8"/>
<evidence type="ECO:0000313" key="4">
    <source>
        <dbReference type="Proteomes" id="UP000029448"/>
    </source>
</evidence>
<reference evidence="3 6" key="2">
    <citation type="submission" date="2014-06" db="EMBL/GenBank/DDBJ databases">
        <authorList>
            <person name="Ju J."/>
            <person name="Zhang J."/>
        </authorList>
    </citation>
    <scope>NUCLEOTIDE SEQUENCE [LARGE SCALE GENOMIC DNA]</scope>
    <source>
        <strain evidence="3">DmW_042</strain>
    </source>
</reference>
<dbReference type="PATRIC" id="fig|104102.12.peg.447"/>
<dbReference type="EMBL" id="JOMM01000014">
    <property type="protein sequence ID" value="OUI86753.1"/>
    <property type="molecule type" value="Genomic_DNA"/>
</dbReference>
<evidence type="ECO:0000313" key="3">
    <source>
        <dbReference type="EMBL" id="OUI86753.1"/>
    </source>
</evidence>
<dbReference type="Gene3D" id="2.150.10.10">
    <property type="entry name" value="Serralysin-like metalloprotease, C-terminal"/>
    <property type="match status" value="1"/>
</dbReference>
<dbReference type="STRING" id="104102.AtDm6_3609"/>
<dbReference type="InterPro" id="IPR011049">
    <property type="entry name" value="Serralysin-like_metalloprot_C"/>
</dbReference>
<dbReference type="Proteomes" id="UP000194565">
    <property type="component" value="Unassembled WGS sequence"/>
</dbReference>
<dbReference type="Proteomes" id="UP000029448">
    <property type="component" value="Unassembled WGS sequence"/>
</dbReference>
<dbReference type="RefSeq" id="WP_035382538.1">
    <property type="nucleotide sequence ID" value="NZ_JACAOJ010000037.1"/>
</dbReference>
<evidence type="ECO:0000313" key="1">
    <source>
        <dbReference type="EMBL" id="KGB20602.1"/>
    </source>
</evidence>